<protein>
    <recommendedName>
        <fullName evidence="6">Pentatricopeptide repeat-containing protein</fullName>
    </recommendedName>
</protein>
<reference evidence="4" key="1">
    <citation type="submission" date="2021-08" db="EMBL/GenBank/DDBJ databases">
        <title>WGS assembly of Ceratopteris richardii.</title>
        <authorList>
            <person name="Marchant D.B."/>
            <person name="Chen G."/>
            <person name="Jenkins J."/>
            <person name="Shu S."/>
            <person name="Leebens-Mack J."/>
            <person name="Grimwood J."/>
            <person name="Schmutz J."/>
            <person name="Soltis P."/>
            <person name="Soltis D."/>
            <person name="Chen Z.-H."/>
        </authorList>
    </citation>
    <scope>NUCLEOTIDE SEQUENCE</scope>
    <source>
        <strain evidence="4">Whitten #5841</strain>
        <tissue evidence="4">Leaf</tissue>
    </source>
</reference>
<sequence length="788" mass="88555">MTINCLPQSSSSPGMNFRGSSGAPAQVEESSTRFNCRPPDLISSPSPEPSQEKWVAKRFRSRDTVDRWRNRNNKSQGDRPSVDFKSAMETSDRRQPSEPVFLDRSDGMTTEPSPVGQWSVKQFPAVMTEDCSSLSKGDAAVKAHNDMDTTSQTPNGTYGSHDKKEQLVLDGKAMSLISAKRKALLYDIIDLESCNAITVKERLLMLIQEEEIPSIQSIISIIQKCRESRHQMLAKFLHQFICFTGLDNLGDVGNDLVGALLECKITDLAQQVFSKLEVRTEFPWTYFIREYTEHGQVELAVSMFKQMKEDRVAASKFTYVALLKACTKIKSLVEGQIIHSEILKVGLENDYYIGNVLLDLYAKCGSLPEVQNVFERLRVQDVVSWTSLISGYVEKGLDKDAVHCFEQMVEKGTFPDERVFTCVLKACRSIGTREKGLEVHAFLVTEELENDLIIGNSLIDMYVKCGLLLEAKDVFDSMLVKDVVSWTTLISGFAENGLSEAAILMYTSMLEQGLIPNDNTFATTLKACMIMPDREPGRRLHAQIQAMSCIRSLDAFAVTALIEMYAKWGCMEDAQQVFETMKERDLICWNALITGYSEQGEYGAVFQLLDRMKQEGIPPDEVTYLCALTACSRGDLLDKGKLYFNALLEDRGTTVTIKHYNCMVDLLGNAGYLKEALNMLKSMPFPPDLVAWITLLASCQKWGNVEIGRQAFEAILKLDETHVSAFHAMFNIYVDANMWEEAKKIEVMRLNMEAGKTRPRSSIEVDGLTHVFVVGDRPPSSFNNMWEA</sequence>
<dbReference type="NCBIfam" id="TIGR00756">
    <property type="entry name" value="PPR"/>
    <property type="match status" value="6"/>
</dbReference>
<comment type="caution">
    <text evidence="4">The sequence shown here is derived from an EMBL/GenBank/DDBJ whole genome shotgun (WGS) entry which is preliminary data.</text>
</comment>
<feature type="repeat" description="PPR" evidence="2">
    <location>
        <begin position="482"/>
        <end position="516"/>
    </location>
</feature>
<feature type="compositionally biased region" description="Basic and acidic residues" evidence="3">
    <location>
        <begin position="90"/>
        <end position="106"/>
    </location>
</feature>
<dbReference type="PROSITE" id="PS51375">
    <property type="entry name" value="PPR"/>
    <property type="match status" value="5"/>
</dbReference>
<evidence type="ECO:0000256" key="2">
    <source>
        <dbReference type="PROSITE-ProRule" id="PRU00708"/>
    </source>
</evidence>
<keyword evidence="1" id="KW-0677">Repeat</keyword>
<dbReference type="InterPro" id="IPR011990">
    <property type="entry name" value="TPR-like_helical_dom_sf"/>
</dbReference>
<dbReference type="Pfam" id="PF13041">
    <property type="entry name" value="PPR_2"/>
    <property type="match status" value="4"/>
</dbReference>
<feature type="compositionally biased region" description="Polar residues" evidence="3">
    <location>
        <begin position="1"/>
        <end position="14"/>
    </location>
</feature>
<organism evidence="4 5">
    <name type="scientific">Ceratopteris richardii</name>
    <name type="common">Triangle waterfern</name>
    <dbReference type="NCBI Taxonomy" id="49495"/>
    <lineage>
        <taxon>Eukaryota</taxon>
        <taxon>Viridiplantae</taxon>
        <taxon>Streptophyta</taxon>
        <taxon>Embryophyta</taxon>
        <taxon>Tracheophyta</taxon>
        <taxon>Polypodiopsida</taxon>
        <taxon>Polypodiidae</taxon>
        <taxon>Polypodiales</taxon>
        <taxon>Pteridineae</taxon>
        <taxon>Pteridaceae</taxon>
        <taxon>Parkerioideae</taxon>
        <taxon>Ceratopteris</taxon>
    </lineage>
</organism>
<dbReference type="PANTHER" id="PTHR24015">
    <property type="entry name" value="OS07G0578800 PROTEIN-RELATED"/>
    <property type="match status" value="1"/>
</dbReference>
<accession>A0A8T2VLG5</accession>
<dbReference type="SUPFAM" id="SSF48452">
    <property type="entry name" value="TPR-like"/>
    <property type="match status" value="1"/>
</dbReference>
<dbReference type="GO" id="GO:0009451">
    <property type="term" value="P:RNA modification"/>
    <property type="evidence" value="ECO:0007669"/>
    <property type="project" value="InterPro"/>
</dbReference>
<evidence type="ECO:0008006" key="6">
    <source>
        <dbReference type="Google" id="ProtNLM"/>
    </source>
</evidence>
<dbReference type="PANTHER" id="PTHR24015:SF548">
    <property type="entry name" value="OS08G0340900 PROTEIN"/>
    <property type="match status" value="1"/>
</dbReference>
<dbReference type="GO" id="GO:0048731">
    <property type="term" value="P:system development"/>
    <property type="evidence" value="ECO:0007669"/>
    <property type="project" value="UniProtKB-ARBA"/>
</dbReference>
<evidence type="ECO:0000256" key="1">
    <source>
        <dbReference type="ARBA" id="ARBA00022737"/>
    </source>
</evidence>
<keyword evidence="5" id="KW-1185">Reference proteome</keyword>
<dbReference type="InterPro" id="IPR002885">
    <property type="entry name" value="PPR_rpt"/>
</dbReference>
<name>A0A8T2VLG5_CERRI</name>
<dbReference type="OrthoDB" id="1897771at2759"/>
<dbReference type="InterPro" id="IPR046960">
    <property type="entry name" value="PPR_At4g14850-like_plant"/>
</dbReference>
<dbReference type="GO" id="GO:0003723">
    <property type="term" value="F:RNA binding"/>
    <property type="evidence" value="ECO:0007669"/>
    <property type="project" value="InterPro"/>
</dbReference>
<feature type="compositionally biased region" description="Basic and acidic residues" evidence="3">
    <location>
        <begin position="50"/>
        <end position="69"/>
    </location>
</feature>
<gene>
    <name evidence="4" type="ORF">KP509_01G127400</name>
</gene>
<dbReference type="Gene3D" id="1.25.40.10">
    <property type="entry name" value="Tetratricopeptide repeat domain"/>
    <property type="match status" value="5"/>
</dbReference>
<evidence type="ECO:0000256" key="3">
    <source>
        <dbReference type="SAM" id="MobiDB-lite"/>
    </source>
</evidence>
<feature type="repeat" description="PPR" evidence="2">
    <location>
        <begin position="280"/>
        <end position="314"/>
    </location>
</feature>
<dbReference type="AlphaFoldDB" id="A0A8T2VLG5"/>
<dbReference type="FunFam" id="1.25.40.10:FF:000158">
    <property type="entry name" value="pentatricopeptide repeat-containing protein At2g33680"/>
    <property type="match status" value="1"/>
</dbReference>
<evidence type="ECO:0000313" key="5">
    <source>
        <dbReference type="Proteomes" id="UP000825935"/>
    </source>
</evidence>
<proteinExistence type="predicted"/>
<evidence type="ECO:0000313" key="4">
    <source>
        <dbReference type="EMBL" id="KAH7447918.1"/>
    </source>
</evidence>
<feature type="repeat" description="PPR" evidence="2">
    <location>
        <begin position="585"/>
        <end position="619"/>
    </location>
</feature>
<dbReference type="FunFam" id="1.25.40.10:FF:000031">
    <property type="entry name" value="Pentatricopeptide repeat-containing protein mitochondrial"/>
    <property type="match status" value="1"/>
</dbReference>
<feature type="repeat" description="PPR" evidence="2">
    <location>
        <begin position="381"/>
        <end position="415"/>
    </location>
</feature>
<feature type="repeat" description="PPR" evidence="2">
    <location>
        <begin position="554"/>
        <end position="584"/>
    </location>
</feature>
<dbReference type="Proteomes" id="UP000825935">
    <property type="component" value="Chromosome 1"/>
</dbReference>
<dbReference type="Pfam" id="PF01535">
    <property type="entry name" value="PPR"/>
    <property type="match status" value="2"/>
</dbReference>
<dbReference type="FunFam" id="1.25.40.10:FF:000344">
    <property type="entry name" value="Pentatricopeptide repeat-containing protein"/>
    <property type="match status" value="1"/>
</dbReference>
<feature type="region of interest" description="Disordered" evidence="3">
    <location>
        <begin position="1"/>
        <end position="121"/>
    </location>
</feature>
<dbReference type="EMBL" id="CM035406">
    <property type="protein sequence ID" value="KAH7447918.1"/>
    <property type="molecule type" value="Genomic_DNA"/>
</dbReference>